<sequence length="183" mass="21637">MDYDDDSVPETESEELTTAAQVVEKLEEVWKNEKLAPDLLLYEGELVECLIDQIQHMENSLQRIKKEDFRLVFHKMELDRIKFILSSYLRTRLAKIEKFGSHLLYLEQRELSDPNQMSDEERRFAQRYTSSMKNYLHDAALKHMPTNMQSLKLEEIGCKPQMNASVFIKVKNECRGVRIEEFS</sequence>
<organism evidence="6 7">
    <name type="scientific">Stegodyphus mimosarum</name>
    <name type="common">African social velvet spider</name>
    <dbReference type="NCBI Taxonomy" id="407821"/>
    <lineage>
        <taxon>Eukaryota</taxon>
        <taxon>Metazoa</taxon>
        <taxon>Ecdysozoa</taxon>
        <taxon>Arthropoda</taxon>
        <taxon>Chelicerata</taxon>
        <taxon>Arachnida</taxon>
        <taxon>Araneae</taxon>
        <taxon>Araneomorphae</taxon>
        <taxon>Entelegynae</taxon>
        <taxon>Eresoidea</taxon>
        <taxon>Eresidae</taxon>
        <taxon>Stegodyphus</taxon>
    </lineage>
</organism>
<dbReference type="InterPro" id="IPR021151">
    <property type="entry name" value="GINS_A"/>
</dbReference>
<dbReference type="OrthoDB" id="338231at2759"/>
<protein>
    <recommendedName>
        <fullName evidence="4">GINS complex subunit 4</fullName>
    </recommendedName>
</protein>
<dbReference type="EMBL" id="KK116251">
    <property type="protein sequence ID" value="KFM67190.1"/>
    <property type="molecule type" value="Genomic_DNA"/>
</dbReference>
<evidence type="ECO:0000256" key="3">
    <source>
        <dbReference type="ARBA" id="ARBA00023242"/>
    </source>
</evidence>
<dbReference type="Pfam" id="PF05916">
    <property type="entry name" value="Sld5"/>
    <property type="match status" value="1"/>
</dbReference>
<dbReference type="STRING" id="407821.A0A087TQ01"/>
<dbReference type="PIRSF" id="PIRSF007764">
    <property type="entry name" value="Sld5"/>
    <property type="match status" value="1"/>
</dbReference>
<dbReference type="PANTHER" id="PTHR21206:SF0">
    <property type="entry name" value="DNA REPLICATION COMPLEX GINS PROTEIN SLD5"/>
    <property type="match status" value="1"/>
</dbReference>
<dbReference type="SUPFAM" id="SSF158573">
    <property type="entry name" value="GINS helical bundle-like"/>
    <property type="match status" value="1"/>
</dbReference>
<dbReference type="AlphaFoldDB" id="A0A087TQ01"/>
<dbReference type="GO" id="GO:0000727">
    <property type="term" value="P:double-strand break repair via break-induced replication"/>
    <property type="evidence" value="ECO:0007669"/>
    <property type="project" value="TreeGrafter"/>
</dbReference>
<evidence type="ECO:0000256" key="1">
    <source>
        <dbReference type="ARBA" id="ARBA00004123"/>
    </source>
</evidence>
<feature type="non-terminal residue" evidence="6">
    <location>
        <position position="183"/>
    </location>
</feature>
<dbReference type="InterPro" id="IPR008591">
    <property type="entry name" value="GINS_Sld5"/>
</dbReference>
<dbReference type="PANTHER" id="PTHR21206">
    <property type="entry name" value="SLD5 PROTEIN"/>
    <property type="match status" value="1"/>
</dbReference>
<name>A0A087TQ01_STEMI</name>
<evidence type="ECO:0000256" key="4">
    <source>
        <dbReference type="ARBA" id="ARBA00030869"/>
    </source>
</evidence>
<feature type="domain" description="GINS subunit" evidence="5">
    <location>
        <begin position="67"/>
        <end position="138"/>
    </location>
</feature>
<accession>A0A087TQ01</accession>
<reference evidence="6 7" key="1">
    <citation type="submission" date="2013-11" db="EMBL/GenBank/DDBJ databases">
        <title>Genome sequencing of Stegodyphus mimosarum.</title>
        <authorList>
            <person name="Bechsgaard J."/>
        </authorList>
    </citation>
    <scope>NUCLEOTIDE SEQUENCE [LARGE SCALE GENOMIC DNA]</scope>
</reference>
<evidence type="ECO:0000313" key="6">
    <source>
        <dbReference type="EMBL" id="KFM67190.1"/>
    </source>
</evidence>
<gene>
    <name evidence="6" type="ORF">X975_24752</name>
</gene>
<evidence type="ECO:0000256" key="2">
    <source>
        <dbReference type="ARBA" id="ARBA00022705"/>
    </source>
</evidence>
<dbReference type="CDD" id="cd11711">
    <property type="entry name" value="GINS_A_Sld5"/>
    <property type="match status" value="1"/>
</dbReference>
<proteinExistence type="predicted"/>
<dbReference type="InterPro" id="IPR036224">
    <property type="entry name" value="GINS_bundle-like_dom_sf"/>
</dbReference>
<dbReference type="Proteomes" id="UP000054359">
    <property type="component" value="Unassembled WGS sequence"/>
</dbReference>
<keyword evidence="2" id="KW-0235">DNA replication</keyword>
<evidence type="ECO:0000313" key="7">
    <source>
        <dbReference type="Proteomes" id="UP000054359"/>
    </source>
</evidence>
<keyword evidence="3" id="KW-0539">Nucleus</keyword>
<dbReference type="InterPro" id="IPR038749">
    <property type="entry name" value="Sld5_GINS_A"/>
</dbReference>
<evidence type="ECO:0000259" key="5">
    <source>
        <dbReference type="Pfam" id="PF05916"/>
    </source>
</evidence>
<dbReference type="Gene3D" id="1.20.58.1030">
    <property type="match status" value="1"/>
</dbReference>
<dbReference type="GO" id="GO:0006261">
    <property type="term" value="P:DNA-templated DNA replication"/>
    <property type="evidence" value="ECO:0007669"/>
    <property type="project" value="InterPro"/>
</dbReference>
<keyword evidence="7" id="KW-1185">Reference proteome</keyword>
<comment type="subcellular location">
    <subcellularLocation>
        <location evidence="1">Nucleus</location>
    </subcellularLocation>
</comment>
<dbReference type="GO" id="GO:0000811">
    <property type="term" value="C:GINS complex"/>
    <property type="evidence" value="ECO:0007669"/>
    <property type="project" value="TreeGrafter"/>
</dbReference>
<dbReference type="OMA" id="VIPEMTD"/>